<dbReference type="InterPro" id="IPR037102">
    <property type="entry name" value="Znf_lg_T-Ag_D1_dom_sf"/>
</dbReference>
<reference evidence="19" key="1">
    <citation type="submission" date="2016-11" db="EMBL/GenBank/DDBJ databases">
        <title>Molecular Genomic Diversity and Evolutionary Dynamics of Human Papillomavirus Type 58 (HPV58) Complete Genome Variants.</title>
        <authorList>
            <person name="Chen Z."/>
            <person name="Chan P."/>
        </authorList>
    </citation>
    <scope>NUCLEOTIDE SEQUENCE</scope>
    <source>
        <strain evidence="19">KORK00025</strain>
    </source>
</reference>
<evidence type="ECO:0000256" key="4">
    <source>
        <dbReference type="ARBA" id="ARBA00022562"/>
    </source>
</evidence>
<evidence type="ECO:0000256" key="3">
    <source>
        <dbReference type="ARBA" id="ARBA00022553"/>
    </source>
</evidence>
<evidence type="ECO:0000256" key="1">
    <source>
        <dbReference type="ARBA" id="ARBA00004147"/>
    </source>
</evidence>
<evidence type="ECO:0000313" key="19">
    <source>
        <dbReference type="EMBL" id="ASQ41816.1"/>
    </source>
</evidence>
<dbReference type="SUPFAM" id="SSF55464">
    <property type="entry name" value="Origin of replication-binding domain, RBD-like"/>
    <property type="match status" value="1"/>
</dbReference>
<dbReference type="Pfam" id="PF00524">
    <property type="entry name" value="PPV_E1_N"/>
    <property type="match status" value="1"/>
</dbReference>
<keyword evidence="6 15" id="KW-0547">Nucleotide-binding</keyword>
<accession>A0A222NQU3</accession>
<dbReference type="InterPro" id="IPR016393">
    <property type="entry name" value="Rep_E1_papillomaV"/>
</dbReference>
<dbReference type="PROSITE" id="PS51206">
    <property type="entry name" value="SF3_HELICASE_1"/>
    <property type="match status" value="1"/>
</dbReference>
<feature type="domain" description="SF3 helicase" evidence="18">
    <location>
        <begin position="444"/>
        <end position="594"/>
    </location>
</feature>
<dbReference type="Pfam" id="PF20450">
    <property type="entry name" value="PPV_E1_DBD"/>
    <property type="match status" value="1"/>
</dbReference>
<dbReference type="EMBL" id="KY225932">
    <property type="protein sequence ID" value="ASQ41816.1"/>
    <property type="molecule type" value="Genomic_DNA"/>
</dbReference>
<dbReference type="InterPro" id="IPR001177">
    <property type="entry name" value="PPV_DNA_helicase_E1_C"/>
</dbReference>
<comment type="PTM">
    <text evidence="15">Phosphorylated.</text>
</comment>
<dbReference type="Pfam" id="PF00519">
    <property type="entry name" value="PPV_E1_C"/>
    <property type="match status" value="1"/>
</dbReference>
<dbReference type="InterPro" id="IPR046935">
    <property type="entry name" value="PPV_E1_DBD_sf"/>
</dbReference>
<feature type="compositionally biased region" description="Low complexity" evidence="17">
    <location>
        <begin position="158"/>
        <end position="173"/>
    </location>
</feature>
<evidence type="ECO:0000256" key="7">
    <source>
        <dbReference type="ARBA" id="ARBA00022801"/>
    </source>
</evidence>
<evidence type="ECO:0000256" key="6">
    <source>
        <dbReference type="ARBA" id="ARBA00022741"/>
    </source>
</evidence>
<comment type="PTM">
    <text evidence="15">Sumoylated.</text>
</comment>
<comment type="caution">
    <text evidence="15">Lacks conserved residue(s) required for the propagation of feature annotation.</text>
</comment>
<feature type="region of interest" description="Disordered" evidence="17">
    <location>
        <begin position="146"/>
        <end position="177"/>
    </location>
</feature>
<dbReference type="GO" id="GO:0042025">
    <property type="term" value="C:host cell nucleus"/>
    <property type="evidence" value="ECO:0007669"/>
    <property type="project" value="UniProtKB-SubCell"/>
</dbReference>
<dbReference type="GO" id="GO:0006260">
    <property type="term" value="P:DNA replication"/>
    <property type="evidence" value="ECO:0007669"/>
    <property type="project" value="UniProtKB-UniRule"/>
</dbReference>
<dbReference type="EC" id="5.6.2.4" evidence="15 16"/>
<comment type="function">
    <text evidence="16">ATP-dependent DNA helicase required for initiation of viral DNA replication. It forms a complex with the viral E2 protein. The E1-E2 complex binds to the replication origin which contains binding sites for both proteins.</text>
</comment>
<evidence type="ECO:0000256" key="14">
    <source>
        <dbReference type="ARBA" id="ARBA00093297"/>
    </source>
</evidence>
<dbReference type="Gene3D" id="3.40.50.300">
    <property type="entry name" value="P-loop containing nucleotide triphosphate hydrolases"/>
    <property type="match status" value="1"/>
</dbReference>
<keyword evidence="11 15" id="KW-0413">Isomerase</keyword>
<feature type="binding site" evidence="15">
    <location>
        <begin position="470"/>
        <end position="477"/>
    </location>
    <ligand>
        <name>ATP</name>
        <dbReference type="ChEBI" id="CHEBI:30616"/>
    </ligand>
</feature>
<keyword evidence="9 15" id="KW-0067">ATP-binding</keyword>
<evidence type="ECO:0000256" key="5">
    <source>
        <dbReference type="ARBA" id="ARBA00022705"/>
    </source>
</evidence>
<sequence>MDDPEGTNGVGAGCTGWFEVEAVIERRTGDNISDDEDETADDSGTDLIEFIDDSVQSTTQAEAEAARALFNVQEGVDDINAVCALKRKFAACSESAVEDCVDRAANVCVSWKYKNKECTHRKRKIIELEDSGYGNTEVETEQMAHQVESQNGDADLNDSQSSGVGASSDVSSETDVDSCNTVPLQNISNILHNSNTKATLLYKFKEAYGVSFMELVRPFKSDKTSCTDWCITGYGISPSVAESLKVLIKQHSIYTHLQCLTCDRGIILLLLIRFKCSKNRLTVAKLMSNLLSIPETCMIIEPPKLRSQACALYWFRTAMSNISDVQGTTPEWIDRLTVLQHSFNDDIFDLSEMIQWAYDNDITDDSDIAYKYAQLADVNSNAASFLRSNAQAKIVKDCGVMCRHYKRAEKRGMTMGQWIQSRCEKTNDGGNWRPIVQFLRYQNIEFTAFLVAFKQFLQGVPKKSCMLLCGPANTGKSYFGMSLIHFLKGCIISYVNSKSHFWLQPLSDAKLGMIDDVTAISWTYIDDYMRNALDGNDISIDVKHRALVQLKCPPLIITSNTNAGKDSRWPYLHSRLTVFEFNNPFPFDANGNPVYKINDENWKSFFSRTWCKLGLIEEEDKENDGGNISTFKCSAGQNPRHIRS</sequence>
<comment type="similarity">
    <text evidence="15 16">Belongs to the papillomaviridae E1 protein family.</text>
</comment>
<keyword evidence="15" id="KW-1017">Isopeptide bond</keyword>
<keyword evidence="2 15" id="KW-0244">Early protein</keyword>
<dbReference type="Gene3D" id="1.10.10.510">
    <property type="entry name" value="Zinc finger, large T-antigen D1 domain"/>
    <property type="match status" value="1"/>
</dbReference>
<comment type="catalytic activity">
    <reaction evidence="12 15">
        <text>Couples ATP hydrolysis with the unwinding of duplex DNA by translocating in the 3'-5' direction.</text>
        <dbReference type="EC" id="5.6.2.4"/>
    </reaction>
</comment>
<dbReference type="InterPro" id="IPR014015">
    <property type="entry name" value="Helicase_SF3_DNA-vir"/>
</dbReference>
<dbReference type="GO" id="GO:0003677">
    <property type="term" value="F:DNA binding"/>
    <property type="evidence" value="ECO:0007669"/>
    <property type="project" value="UniProtKB-UniRule"/>
</dbReference>
<feature type="region of interest" description="DNA-binding region" evidence="15">
    <location>
        <begin position="179"/>
        <end position="345"/>
    </location>
</feature>
<evidence type="ECO:0000256" key="10">
    <source>
        <dbReference type="ARBA" id="ARBA00023125"/>
    </source>
</evidence>
<name>A0A222NQU3_HPV58</name>
<keyword evidence="8 15" id="KW-0347">Helicase</keyword>
<organism evidence="19">
    <name type="scientific">Human papillomavirus 58</name>
    <dbReference type="NCBI Taxonomy" id="10598"/>
    <lineage>
        <taxon>Viruses</taxon>
        <taxon>Monodnaviria</taxon>
        <taxon>Shotokuvirae</taxon>
        <taxon>Cossaviricota</taxon>
        <taxon>Papovaviricetes</taxon>
        <taxon>Zurhausenvirales</taxon>
        <taxon>Papillomaviridae</taxon>
        <taxon>Firstpapillomavirinae</taxon>
        <taxon>Alphapapillomavirus</taxon>
        <taxon>Alphapapillomavirus 9</taxon>
    </lineage>
</organism>
<dbReference type="InterPro" id="IPR046832">
    <property type="entry name" value="PPV_E1_DBD"/>
</dbReference>
<comment type="subcellular location">
    <subcellularLocation>
        <location evidence="1 15">Host nucleus</location>
    </subcellularLocation>
</comment>
<organismHost>
    <name type="scientific">Homo sapiens</name>
    <name type="common">Human</name>
    <dbReference type="NCBI Taxonomy" id="9606"/>
</organismHost>
<keyword evidence="7 15" id="KW-0378">Hydrolase</keyword>
<evidence type="ECO:0000256" key="17">
    <source>
        <dbReference type="SAM" id="MobiDB-lite"/>
    </source>
</evidence>
<keyword evidence="15" id="KW-0832">Ubl conjugation</keyword>
<evidence type="ECO:0000256" key="13">
    <source>
        <dbReference type="ARBA" id="ARBA00048988"/>
    </source>
</evidence>
<feature type="cross-link" description="Glycyl lysine isopeptide (Lys-Gly) (interchain with G-Cter in SUMO)" evidence="15">
    <location>
        <position position="551"/>
    </location>
</feature>
<evidence type="ECO:0000256" key="15">
    <source>
        <dbReference type="HAMAP-Rule" id="MF_04000"/>
    </source>
</evidence>
<dbReference type="HAMAP" id="MF_04000">
    <property type="entry name" value="PPV_E1"/>
    <property type="match status" value="1"/>
</dbReference>
<feature type="short sequence motif" description="Nuclear localization signal" evidence="15">
    <location>
        <begin position="86"/>
        <end position="88"/>
    </location>
</feature>
<keyword evidence="4 15" id="KW-1048">Host nucleus</keyword>
<evidence type="ECO:0000256" key="9">
    <source>
        <dbReference type="ARBA" id="ARBA00022840"/>
    </source>
</evidence>
<comment type="catalytic activity">
    <reaction evidence="13 15 16">
        <text>ATP + H2O = ADP + phosphate + H(+)</text>
        <dbReference type="Rhea" id="RHEA:13065"/>
        <dbReference type="ChEBI" id="CHEBI:15377"/>
        <dbReference type="ChEBI" id="CHEBI:15378"/>
        <dbReference type="ChEBI" id="CHEBI:30616"/>
        <dbReference type="ChEBI" id="CHEBI:43474"/>
        <dbReference type="ChEBI" id="CHEBI:456216"/>
        <dbReference type="EC" id="5.6.2.4"/>
    </reaction>
</comment>
<dbReference type="SUPFAM" id="SSF52540">
    <property type="entry name" value="P-loop containing nucleoside triphosphate hydrolases"/>
    <property type="match status" value="1"/>
</dbReference>
<evidence type="ECO:0000256" key="8">
    <source>
        <dbReference type="ARBA" id="ARBA00022806"/>
    </source>
</evidence>
<dbReference type="GO" id="GO:0043138">
    <property type="term" value="F:3'-5' DNA helicase activity"/>
    <property type="evidence" value="ECO:0007669"/>
    <property type="project" value="UniProtKB-UniRule"/>
</dbReference>
<evidence type="ECO:0000256" key="2">
    <source>
        <dbReference type="ARBA" id="ARBA00022518"/>
    </source>
</evidence>
<dbReference type="GO" id="GO:0016887">
    <property type="term" value="F:ATP hydrolysis activity"/>
    <property type="evidence" value="ECO:0007669"/>
    <property type="project" value="RHEA"/>
</dbReference>
<evidence type="ECO:0000259" key="18">
    <source>
        <dbReference type="PROSITE" id="PS51206"/>
    </source>
</evidence>
<dbReference type="PIRSF" id="PIRSF003383">
    <property type="entry name" value="Rep_E1_papillomaV"/>
    <property type="match status" value="1"/>
</dbReference>
<proteinExistence type="inferred from homology"/>
<keyword evidence="10 15" id="KW-0238">DNA-binding</keyword>
<comment type="subunit">
    <text evidence="15">Can form hexamers. Interacts with E2 protein; this interaction increases E1 DNA binding specificity. Interacts with host DNA polymerase subunit POLA2. Interacts with host single stranded DNA-binding protein RPA1. Interacts with host TOP1; this interaction stimulates the enzymatic activity of TOP1.</text>
</comment>
<keyword evidence="3 15" id="KW-0597">Phosphoprotein</keyword>
<keyword evidence="5 15" id="KW-0235">DNA replication</keyword>
<dbReference type="GO" id="GO:0005524">
    <property type="term" value="F:ATP binding"/>
    <property type="evidence" value="ECO:0007669"/>
    <property type="project" value="UniProtKB-UniRule"/>
</dbReference>
<dbReference type="InterPro" id="IPR027417">
    <property type="entry name" value="P-loop_NTPase"/>
</dbReference>
<evidence type="ECO:0000256" key="16">
    <source>
        <dbReference type="PIRNR" id="PIRNR003383"/>
    </source>
</evidence>
<dbReference type="Gene3D" id="3.40.1310.10">
    <property type="match status" value="1"/>
</dbReference>
<dbReference type="InterPro" id="IPR014000">
    <property type="entry name" value="PPV_DNA_helicase_E1_N"/>
</dbReference>
<evidence type="ECO:0000256" key="11">
    <source>
        <dbReference type="ARBA" id="ARBA00023235"/>
    </source>
</evidence>
<comment type="function">
    <text evidence="14 15">ATP-dependent DNA 3'-5' helicase required for initiation of viral DNA replication. It forms a complex with the viral E2 protein. The E1-E2 complex binds to the replication origin which contains binding sites for both proteins. During the initial step, a dimer of E1 interacts with a dimer of protein E2 leading to a complex that binds the viral origin of replication with high specificity. Then, a second dimer of E1 displaces the E2 dimer in an ATP-dependent manner to form the E1 tetramer. Following this, two E1 monomers are added to each half of the site, which results in the formation of two E1 trimers on the viral ori. Subsequently, two hexamers will be created. The double hexamer acts as a bi-directional helicase machinery and unwinds the viral DNA and then recruits the host DNA polymerase to start replication.</text>
</comment>
<protein>
    <recommendedName>
        <fullName evidence="15 16">Replication protein E1</fullName>
        <ecNumber evidence="15 16">5.6.2.4</ecNumber>
    </recommendedName>
    <alternativeName>
        <fullName evidence="15">ATP-dependent helicase E1</fullName>
    </alternativeName>
    <alternativeName>
        <fullName evidence="15">DNA 3'-5' helicase E1</fullName>
    </alternativeName>
</protein>
<evidence type="ECO:0000256" key="12">
    <source>
        <dbReference type="ARBA" id="ARBA00034617"/>
    </source>
</evidence>
<gene>
    <name evidence="15 19" type="primary">E1</name>
</gene>